<reference evidence="8" key="1">
    <citation type="submission" date="2022-07" db="EMBL/GenBank/DDBJ databases">
        <title>Phylogenomic reconstructions and comparative analyses of Kickxellomycotina fungi.</title>
        <authorList>
            <person name="Reynolds N.K."/>
            <person name="Stajich J.E."/>
            <person name="Barry K."/>
            <person name="Grigoriev I.V."/>
            <person name="Crous P."/>
            <person name="Smith M.E."/>
        </authorList>
    </citation>
    <scope>NUCLEOTIDE SEQUENCE</scope>
    <source>
        <strain evidence="8">BCRC 34381</strain>
    </source>
</reference>
<keyword evidence="4 6" id="KW-0496">Mitochondrion</keyword>
<comment type="subcellular location">
    <subcellularLocation>
        <location evidence="1 6">Mitochondrion matrix</location>
    </subcellularLocation>
</comment>
<evidence type="ECO:0000256" key="5">
    <source>
        <dbReference type="ARBA" id="ARBA00023186"/>
    </source>
</evidence>
<dbReference type="EMBL" id="JANBOI010000227">
    <property type="protein sequence ID" value="KAJ1732416.1"/>
    <property type="molecule type" value="Genomic_DNA"/>
</dbReference>
<evidence type="ECO:0000256" key="2">
    <source>
        <dbReference type="ARBA" id="ARBA00006020"/>
    </source>
</evidence>
<dbReference type="GO" id="GO:0005758">
    <property type="term" value="C:mitochondrial intermembrane space"/>
    <property type="evidence" value="ECO:0007669"/>
    <property type="project" value="TreeGrafter"/>
</dbReference>
<evidence type="ECO:0000256" key="1">
    <source>
        <dbReference type="ARBA" id="ARBA00004305"/>
    </source>
</evidence>
<comment type="caution">
    <text evidence="8">The sequence shown here is derived from an EMBL/GenBank/DDBJ whole genome shotgun (WGS) entry which is preliminary data.</text>
</comment>
<sequence length="130" mass="14708">MADALQLYRSILRTHRLLPRELRFVGDQYVRSEFRSHRAVTEKRFLDQFFAQWASYLALLREQTKAHQSPLAGGAGPWQLGRRLDPGVVDRLDDAKAEQLLELHRASHEAASQPGGDVPGSSAPLPPRRK</sequence>
<evidence type="ECO:0000256" key="7">
    <source>
        <dbReference type="SAM" id="MobiDB-lite"/>
    </source>
</evidence>
<dbReference type="InterPro" id="IPR008381">
    <property type="entry name" value="SDHAF3/Sdh7"/>
</dbReference>
<keyword evidence="3" id="KW-0809">Transit peptide</keyword>
<comment type="function">
    <text evidence="6">Plays an essential role in the assembly of succinate dehydrogenase (SDH), an enzyme complex (also referred to as respiratory complex II) that is a component of both the tricarboxylic acid (TCA) cycle and the mitochondrial electron transport chain, and which couples the oxidation of succinate to fumarate with the reduction of ubiquinone (coenzyme Q) to ubiquinol. Promotes maturation of the iron-sulfur protein subunit of the SDH catalytic dimer, protecting it from the deleterious effects of oxidants. May act together with SDHAF1.</text>
</comment>
<dbReference type="Proteomes" id="UP001143981">
    <property type="component" value="Unassembled WGS sequence"/>
</dbReference>
<dbReference type="PANTHER" id="PTHR13137">
    <property type="entry name" value="DC11 ACN9 HOMOLOG"/>
    <property type="match status" value="1"/>
</dbReference>
<dbReference type="Pfam" id="PF13233">
    <property type="entry name" value="Complex1_LYR_2"/>
    <property type="match status" value="1"/>
</dbReference>
<dbReference type="AlphaFoldDB" id="A0A9W7Y900"/>
<proteinExistence type="inferred from homology"/>
<protein>
    <recommendedName>
        <fullName evidence="6">Succinate dehydrogenase assembly factor 3</fullName>
        <shortName evidence="6">SDH assembly factor 3</shortName>
        <shortName evidence="6">SDHAF3</shortName>
    </recommendedName>
</protein>
<evidence type="ECO:0000256" key="3">
    <source>
        <dbReference type="ARBA" id="ARBA00022946"/>
    </source>
</evidence>
<evidence type="ECO:0000256" key="4">
    <source>
        <dbReference type="ARBA" id="ARBA00023128"/>
    </source>
</evidence>
<keyword evidence="5 6" id="KW-0143">Chaperone</keyword>
<dbReference type="GO" id="GO:0034553">
    <property type="term" value="P:mitochondrial respiratory chain complex II assembly"/>
    <property type="evidence" value="ECO:0007669"/>
    <property type="project" value="UniProtKB-UniRule"/>
</dbReference>
<comment type="similarity">
    <text evidence="2 6">Belongs to the complex I LYR family. SDHAF3 subfamily.</text>
</comment>
<evidence type="ECO:0000313" key="9">
    <source>
        <dbReference type="Proteomes" id="UP001143981"/>
    </source>
</evidence>
<accession>A0A9W7Y900</accession>
<keyword evidence="9" id="KW-1185">Reference proteome</keyword>
<dbReference type="GO" id="GO:0005759">
    <property type="term" value="C:mitochondrial matrix"/>
    <property type="evidence" value="ECO:0007669"/>
    <property type="project" value="UniProtKB-SubCell"/>
</dbReference>
<dbReference type="GO" id="GO:0006105">
    <property type="term" value="P:succinate metabolic process"/>
    <property type="evidence" value="ECO:0007669"/>
    <property type="project" value="TreeGrafter"/>
</dbReference>
<dbReference type="PANTHER" id="PTHR13137:SF6">
    <property type="entry name" value="SUCCINATE DEHYDROGENASE ASSEMBLY FACTOR 3, MITOCHONDRIAL"/>
    <property type="match status" value="1"/>
</dbReference>
<gene>
    <name evidence="8" type="ORF">LPJ61_002054</name>
</gene>
<organism evidence="8 9">
    <name type="scientific">Coemansia biformis</name>
    <dbReference type="NCBI Taxonomy" id="1286918"/>
    <lineage>
        <taxon>Eukaryota</taxon>
        <taxon>Fungi</taxon>
        <taxon>Fungi incertae sedis</taxon>
        <taxon>Zoopagomycota</taxon>
        <taxon>Kickxellomycotina</taxon>
        <taxon>Kickxellomycetes</taxon>
        <taxon>Kickxellales</taxon>
        <taxon>Kickxellaceae</taxon>
        <taxon>Coemansia</taxon>
    </lineage>
</organism>
<name>A0A9W7Y900_9FUNG</name>
<evidence type="ECO:0000256" key="6">
    <source>
        <dbReference type="RuleBase" id="RU368039"/>
    </source>
</evidence>
<feature type="region of interest" description="Disordered" evidence="7">
    <location>
        <begin position="104"/>
        <end position="130"/>
    </location>
</feature>
<evidence type="ECO:0000313" key="8">
    <source>
        <dbReference type="EMBL" id="KAJ1732416.1"/>
    </source>
</evidence>
<dbReference type="CDD" id="cd20270">
    <property type="entry name" value="Complex1_LYR_SDHAF3_LYRM10"/>
    <property type="match status" value="1"/>
</dbReference>
<dbReference type="OrthoDB" id="278329at2759"/>
<comment type="subunit">
    <text evidence="6">Interacts with the iron-sulfur protein subunit within the SDH catalytic dimer.</text>
</comment>